<dbReference type="InterPro" id="IPR035965">
    <property type="entry name" value="PAS-like_dom_sf"/>
</dbReference>
<proteinExistence type="predicted"/>
<dbReference type="Pfam" id="PF00990">
    <property type="entry name" value="GGDEF"/>
    <property type="match status" value="1"/>
</dbReference>
<dbReference type="EMBL" id="JADKNH010000004">
    <property type="protein sequence ID" value="MBF4692946.1"/>
    <property type="molecule type" value="Genomic_DNA"/>
</dbReference>
<accession>A0ABR9ZRJ4</accession>
<dbReference type="CDD" id="cd01949">
    <property type="entry name" value="GGDEF"/>
    <property type="match status" value="1"/>
</dbReference>
<protein>
    <submittedName>
        <fullName evidence="3">Sensor domain-containing diguanylate cyclase</fullName>
    </submittedName>
</protein>
<gene>
    <name evidence="3" type="ORF">ISU02_07435</name>
</gene>
<dbReference type="Gene3D" id="3.30.450.20">
    <property type="entry name" value="PAS domain"/>
    <property type="match status" value="1"/>
</dbReference>
<dbReference type="NCBIfam" id="TIGR00229">
    <property type="entry name" value="sensory_box"/>
    <property type="match status" value="1"/>
</dbReference>
<feature type="domain" description="GGDEF" evidence="2">
    <location>
        <begin position="194"/>
        <end position="325"/>
    </location>
</feature>
<evidence type="ECO:0000313" key="4">
    <source>
        <dbReference type="Proteomes" id="UP000614200"/>
    </source>
</evidence>
<organism evidence="3 4">
    <name type="scientific">Fusibacter ferrireducens</name>
    <dbReference type="NCBI Taxonomy" id="2785058"/>
    <lineage>
        <taxon>Bacteria</taxon>
        <taxon>Bacillati</taxon>
        <taxon>Bacillota</taxon>
        <taxon>Clostridia</taxon>
        <taxon>Eubacteriales</taxon>
        <taxon>Eubacteriales Family XII. Incertae Sedis</taxon>
        <taxon>Fusibacter</taxon>
    </lineage>
</organism>
<dbReference type="SUPFAM" id="SSF55785">
    <property type="entry name" value="PYP-like sensor domain (PAS domain)"/>
    <property type="match status" value="1"/>
</dbReference>
<dbReference type="Gene3D" id="3.30.70.270">
    <property type="match status" value="1"/>
</dbReference>
<keyword evidence="4" id="KW-1185">Reference proteome</keyword>
<dbReference type="InterPro" id="IPR052155">
    <property type="entry name" value="Biofilm_reg_signaling"/>
</dbReference>
<dbReference type="InterPro" id="IPR029787">
    <property type="entry name" value="Nucleotide_cyclase"/>
</dbReference>
<dbReference type="PANTHER" id="PTHR44757">
    <property type="entry name" value="DIGUANYLATE CYCLASE DGCP"/>
    <property type="match status" value="1"/>
</dbReference>
<dbReference type="CDD" id="cd00130">
    <property type="entry name" value="PAS"/>
    <property type="match status" value="1"/>
</dbReference>
<dbReference type="Pfam" id="PF13426">
    <property type="entry name" value="PAS_9"/>
    <property type="match status" value="1"/>
</dbReference>
<name>A0ABR9ZRJ4_9FIRM</name>
<dbReference type="InterPro" id="IPR000014">
    <property type="entry name" value="PAS"/>
</dbReference>
<dbReference type="InterPro" id="IPR043128">
    <property type="entry name" value="Rev_trsase/Diguanyl_cyclase"/>
</dbReference>
<dbReference type="Proteomes" id="UP000614200">
    <property type="component" value="Unassembled WGS sequence"/>
</dbReference>
<feature type="domain" description="PAS" evidence="1">
    <location>
        <begin position="25"/>
        <end position="70"/>
    </location>
</feature>
<evidence type="ECO:0000259" key="2">
    <source>
        <dbReference type="PROSITE" id="PS50887"/>
    </source>
</evidence>
<sequence length="325" mass="37517">MLFLFNRMGIYGTEDQKREGEQMLDDLNYKKILDQLFDGVYIVDKEKRIIYWNEGAKRISGFKSEEVIGRYCHDNILNHVDEYGINLCLNGCPLHQTLSDGSKLELNVYLQHKRGHRIPVKIRSFPVYEADEIVASVEVFTESFDHNKKPNAAFMMDSNILKEVLTDPLTNLPNRRMIDHYLNSKMEDYRALGIPFGIVMIDIDSFEEFNNTYGEDLCDQVIQMLGRTYSKAFRIADLVGRWREDEFIFVFTGIKSGALKMLAERIRMISENSSLRGETFKDIEVTVSVGATLVHQDDTALKMTTRCYERVKKSKAKGGNNITMK</sequence>
<dbReference type="InterPro" id="IPR000160">
    <property type="entry name" value="GGDEF_dom"/>
</dbReference>
<dbReference type="SMART" id="SM00091">
    <property type="entry name" value="PAS"/>
    <property type="match status" value="1"/>
</dbReference>
<dbReference type="PROSITE" id="PS50887">
    <property type="entry name" value="GGDEF"/>
    <property type="match status" value="1"/>
</dbReference>
<dbReference type="SUPFAM" id="SSF55073">
    <property type="entry name" value="Nucleotide cyclase"/>
    <property type="match status" value="1"/>
</dbReference>
<comment type="caution">
    <text evidence="3">The sequence shown here is derived from an EMBL/GenBank/DDBJ whole genome shotgun (WGS) entry which is preliminary data.</text>
</comment>
<dbReference type="NCBIfam" id="TIGR00254">
    <property type="entry name" value="GGDEF"/>
    <property type="match status" value="1"/>
</dbReference>
<dbReference type="PANTHER" id="PTHR44757:SF2">
    <property type="entry name" value="BIOFILM ARCHITECTURE MAINTENANCE PROTEIN MBAA"/>
    <property type="match status" value="1"/>
</dbReference>
<reference evidence="3 4" key="1">
    <citation type="submission" date="2020-11" db="EMBL/GenBank/DDBJ databases">
        <title>Fusibacter basophilias sp. nov.</title>
        <authorList>
            <person name="Qiu D."/>
        </authorList>
    </citation>
    <scope>NUCLEOTIDE SEQUENCE [LARGE SCALE GENOMIC DNA]</scope>
    <source>
        <strain evidence="3 4">Q10-2</strain>
    </source>
</reference>
<dbReference type="PROSITE" id="PS50112">
    <property type="entry name" value="PAS"/>
    <property type="match status" value="1"/>
</dbReference>
<evidence type="ECO:0000259" key="1">
    <source>
        <dbReference type="PROSITE" id="PS50112"/>
    </source>
</evidence>
<evidence type="ECO:0000313" key="3">
    <source>
        <dbReference type="EMBL" id="MBF4692946.1"/>
    </source>
</evidence>
<dbReference type="SMART" id="SM00267">
    <property type="entry name" value="GGDEF"/>
    <property type="match status" value="1"/>
</dbReference>